<organism evidence="2 3">
    <name type="scientific">Clostridium brassicae</name>
    <dbReference type="NCBI Taxonomy" id="2999072"/>
    <lineage>
        <taxon>Bacteria</taxon>
        <taxon>Bacillati</taxon>
        <taxon>Bacillota</taxon>
        <taxon>Clostridia</taxon>
        <taxon>Eubacteriales</taxon>
        <taxon>Clostridiaceae</taxon>
        <taxon>Clostridium</taxon>
    </lineage>
</organism>
<keyword evidence="1" id="KW-0812">Transmembrane</keyword>
<name>A0ABT4DDG9_9CLOT</name>
<dbReference type="PANTHER" id="PTHR41309">
    <property type="entry name" value="MEMBRANE PROTEIN-RELATED"/>
    <property type="match status" value="1"/>
</dbReference>
<evidence type="ECO:0000313" key="3">
    <source>
        <dbReference type="Proteomes" id="UP001144612"/>
    </source>
</evidence>
<keyword evidence="1" id="KW-0472">Membrane</keyword>
<dbReference type="PANTHER" id="PTHR41309:SF2">
    <property type="entry name" value="MEMBRANE PROTEIN"/>
    <property type="match status" value="1"/>
</dbReference>
<reference evidence="2" key="1">
    <citation type="submission" date="2022-12" db="EMBL/GenBank/DDBJ databases">
        <title>Clostridium sp. nov., isolated from industrial wastewater.</title>
        <authorList>
            <person name="Jiayan W."/>
        </authorList>
    </citation>
    <scope>NUCLEOTIDE SEQUENCE</scope>
    <source>
        <strain evidence="2">ZC22-4</strain>
    </source>
</reference>
<dbReference type="Pfam" id="PF13346">
    <property type="entry name" value="ABC2_membrane_5"/>
    <property type="match status" value="1"/>
</dbReference>
<gene>
    <name evidence="2" type="ORF">OW729_17230</name>
</gene>
<evidence type="ECO:0000313" key="2">
    <source>
        <dbReference type="EMBL" id="MCY6960357.1"/>
    </source>
</evidence>
<feature type="transmembrane region" description="Helical" evidence="1">
    <location>
        <begin position="148"/>
        <end position="170"/>
    </location>
</feature>
<keyword evidence="1" id="KW-1133">Transmembrane helix</keyword>
<dbReference type="Proteomes" id="UP001144612">
    <property type="component" value="Unassembled WGS sequence"/>
</dbReference>
<protein>
    <submittedName>
        <fullName evidence="2">ABC-2 transporter permease</fullName>
    </submittedName>
</protein>
<dbReference type="RefSeq" id="WP_268062794.1">
    <property type="nucleotide sequence ID" value="NZ_JAPQFJ010000026.1"/>
</dbReference>
<feature type="transmembrane region" description="Helical" evidence="1">
    <location>
        <begin position="190"/>
        <end position="214"/>
    </location>
</feature>
<sequence length="220" mass="25687">MFNLIIKDFKITKKINIIFFIYALGMSFIAIKSKAHHPGMLYIMSLILMVYISLLYANGYDGKYKIDIALNSMPINKRNIVFSKYLSMIVYLAFYFLVMFVGSNVFGVIFNYRDNAISIWDFVICFNVMTIFYALYYPLYYKVSKEKLAILNFATYITFLIIPTLFTKFVKSSLGHTFLMSISKINNINTIHLIFLLVAVILQIISLAISFEIYSRKEFY</sequence>
<feature type="transmembrane region" description="Helical" evidence="1">
    <location>
        <begin position="85"/>
        <end position="110"/>
    </location>
</feature>
<feature type="transmembrane region" description="Helical" evidence="1">
    <location>
        <begin position="116"/>
        <end position="136"/>
    </location>
</feature>
<comment type="caution">
    <text evidence="2">The sequence shown here is derived from an EMBL/GenBank/DDBJ whole genome shotgun (WGS) entry which is preliminary data.</text>
</comment>
<feature type="transmembrane region" description="Helical" evidence="1">
    <location>
        <begin position="15"/>
        <end position="33"/>
    </location>
</feature>
<proteinExistence type="predicted"/>
<evidence type="ECO:0000256" key="1">
    <source>
        <dbReference type="SAM" id="Phobius"/>
    </source>
</evidence>
<dbReference type="InterPro" id="IPR025699">
    <property type="entry name" value="ABC2_memb-like"/>
</dbReference>
<accession>A0ABT4DDG9</accession>
<keyword evidence="3" id="KW-1185">Reference proteome</keyword>
<dbReference type="EMBL" id="JAPQFJ010000026">
    <property type="protein sequence ID" value="MCY6960357.1"/>
    <property type="molecule type" value="Genomic_DNA"/>
</dbReference>
<feature type="transmembrane region" description="Helical" evidence="1">
    <location>
        <begin position="39"/>
        <end position="57"/>
    </location>
</feature>